<comment type="caution">
    <text evidence="1">The sequence shown here is derived from an EMBL/GenBank/DDBJ whole genome shotgun (WGS) entry which is preliminary data.</text>
</comment>
<gene>
    <name evidence="1" type="ORF">NM208_g2014</name>
</gene>
<accession>A0ACC1STZ3</accession>
<keyword evidence="2" id="KW-1185">Reference proteome</keyword>
<proteinExistence type="predicted"/>
<protein>
    <submittedName>
        <fullName evidence="1">Uncharacterized protein</fullName>
    </submittedName>
</protein>
<dbReference type="Proteomes" id="UP001148629">
    <property type="component" value="Unassembled WGS sequence"/>
</dbReference>
<reference evidence="1" key="1">
    <citation type="submission" date="2022-08" db="EMBL/GenBank/DDBJ databases">
        <title>Genome Sequence of Fusarium decemcellulare.</title>
        <authorList>
            <person name="Buettner E."/>
        </authorList>
    </citation>
    <scope>NUCLEOTIDE SEQUENCE</scope>
    <source>
        <strain evidence="1">Babe19</strain>
    </source>
</reference>
<organism evidence="1 2">
    <name type="scientific">Fusarium decemcellulare</name>
    <dbReference type="NCBI Taxonomy" id="57161"/>
    <lineage>
        <taxon>Eukaryota</taxon>
        <taxon>Fungi</taxon>
        <taxon>Dikarya</taxon>
        <taxon>Ascomycota</taxon>
        <taxon>Pezizomycotina</taxon>
        <taxon>Sordariomycetes</taxon>
        <taxon>Hypocreomycetidae</taxon>
        <taxon>Hypocreales</taxon>
        <taxon>Nectriaceae</taxon>
        <taxon>Fusarium</taxon>
        <taxon>Fusarium decemcellulare species complex</taxon>
    </lineage>
</organism>
<dbReference type="EMBL" id="JANRMS010000114">
    <property type="protein sequence ID" value="KAJ3546419.1"/>
    <property type="molecule type" value="Genomic_DNA"/>
</dbReference>
<evidence type="ECO:0000313" key="2">
    <source>
        <dbReference type="Proteomes" id="UP001148629"/>
    </source>
</evidence>
<evidence type="ECO:0000313" key="1">
    <source>
        <dbReference type="EMBL" id="KAJ3546419.1"/>
    </source>
</evidence>
<name>A0ACC1STZ3_9HYPO</name>
<sequence length="501" mass="55709">MAPVDITTYRAFSSSSAEGNPAAVVVLSDPGETKNENGGFPYALFPEASELQAIATEINLPMTAFVLPLSPPSHDSEAAHYAVRWFNPANEAPLCGHATLAMSEHLFNTVPNPPQTFRYLTRLHGVISASQHRSPFEDGKLTGIEFPELTNLPPVPKASQRWEQLRAIFETATASEWAGAGEPVGLYEKEQYLLLEHSPDLDLKALAIDPAKLSQLDKFIYLFQVSTNDSEHVHTRVVNSMNGNVHEDIATGSAHRAIVPHVLSNQGTRARLEQYHPDFQGNTLQCVQQSLEGGELTVEWLREAGAVRIMGKVTFVGKIRLRLLHCRSPCPLDLSGISRLWDLLISGFPNGKMKGTANTCIIHAFPLDYSVKLLRDTNTSLIRHDPECPHYMAKARKLKGTGQVETLVQELQPLIGFGLASGQVCEIWTRVLDVYLMESIDGKRIDLPIPQKETAIRRVGELRTSVSSKVEDTASLHRLKHGICIRLRRLWLQMQRWTTLL</sequence>